<dbReference type="EMBL" id="JACOPN010000001">
    <property type="protein sequence ID" value="MBC5715945.1"/>
    <property type="molecule type" value="Genomic_DNA"/>
</dbReference>
<feature type="region of interest" description="Disordered" evidence="1">
    <location>
        <begin position="122"/>
        <end position="166"/>
    </location>
</feature>
<gene>
    <name evidence="2" type="ORF">H8S55_01150</name>
</gene>
<sequence>MKFKSGTILMYECSGPEYSKLRQIFAMLRLRMRPVTPDKYHLTLAELADGKGDPLEDASDVKPVPERMLVFCGLNQVLLAQVLEVIRLAKLPPIPMKAVLTMNNLQWNTMQLYEELCREREAVQAQQNGQAPAEAGGEENAEAEAPKTEETKPEEPKTEETPEEKA</sequence>
<dbReference type="Proteomes" id="UP000602260">
    <property type="component" value="Unassembled WGS sequence"/>
</dbReference>
<evidence type="ECO:0000256" key="1">
    <source>
        <dbReference type="SAM" id="MobiDB-lite"/>
    </source>
</evidence>
<reference evidence="2" key="1">
    <citation type="submission" date="2020-08" db="EMBL/GenBank/DDBJ databases">
        <title>Genome public.</title>
        <authorList>
            <person name="Liu C."/>
            <person name="Sun Q."/>
        </authorList>
    </citation>
    <scope>NUCLEOTIDE SEQUENCE</scope>
    <source>
        <strain evidence="2">BX5</strain>
    </source>
</reference>
<proteinExistence type="predicted"/>
<protein>
    <submittedName>
        <fullName evidence="2">DUF3783 domain-containing protein</fullName>
    </submittedName>
</protein>
<feature type="compositionally biased region" description="Basic and acidic residues" evidence="1">
    <location>
        <begin position="144"/>
        <end position="166"/>
    </location>
</feature>
<evidence type="ECO:0000313" key="2">
    <source>
        <dbReference type="EMBL" id="MBC5715945.1"/>
    </source>
</evidence>
<keyword evidence="3" id="KW-1185">Reference proteome</keyword>
<evidence type="ECO:0000313" key="3">
    <source>
        <dbReference type="Proteomes" id="UP000602260"/>
    </source>
</evidence>
<name>A0A8J6IX46_9FIRM</name>
<dbReference type="Pfam" id="PF12646">
    <property type="entry name" value="DUF3783"/>
    <property type="match status" value="1"/>
</dbReference>
<organism evidence="2 3">
    <name type="scientific">Flintibacter faecis</name>
    <dbReference type="NCBI Taxonomy" id="2763047"/>
    <lineage>
        <taxon>Bacteria</taxon>
        <taxon>Bacillati</taxon>
        <taxon>Bacillota</taxon>
        <taxon>Clostridia</taxon>
        <taxon>Eubacteriales</taxon>
        <taxon>Flintibacter</taxon>
    </lineage>
</organism>
<dbReference type="InterPro" id="IPR016621">
    <property type="entry name" value="UCP014543"/>
</dbReference>
<comment type="caution">
    <text evidence="2">The sequence shown here is derived from an EMBL/GenBank/DDBJ whole genome shotgun (WGS) entry which is preliminary data.</text>
</comment>
<feature type="compositionally biased region" description="Low complexity" evidence="1">
    <location>
        <begin position="124"/>
        <end position="135"/>
    </location>
</feature>
<dbReference type="AlphaFoldDB" id="A0A8J6IX46"/>
<accession>A0A8J6IX46</accession>